<accession>A0A0G4HIW3</accession>
<evidence type="ECO:0000313" key="3">
    <source>
        <dbReference type="EMBL" id="CEM44117.1"/>
    </source>
</evidence>
<dbReference type="Gene3D" id="1.10.510.10">
    <property type="entry name" value="Transferase(Phosphotransferase) domain 1"/>
    <property type="match status" value="1"/>
</dbReference>
<reference evidence="3" key="1">
    <citation type="submission" date="2014-11" db="EMBL/GenBank/DDBJ databases">
        <authorList>
            <person name="Otto D Thomas"/>
            <person name="Naeem Raeece"/>
        </authorList>
    </citation>
    <scope>NUCLEOTIDE SEQUENCE</scope>
</reference>
<feature type="domain" description="Protein kinase" evidence="2">
    <location>
        <begin position="24"/>
        <end position="501"/>
    </location>
</feature>
<feature type="compositionally biased region" description="Basic and acidic residues" evidence="1">
    <location>
        <begin position="428"/>
        <end position="442"/>
    </location>
</feature>
<sequence length="725" mass="81234">MEVKVYVQKEVVVNEEDHPIQLKPETVKYVASGSFTRVFSVEAEDGRKFALRRTPFDDVASKGDGRPQREKFDGQPLAGMRADLLDELGMGNIFKKGVPFRKPDCALMGMEHVSTPEFIYGAGQEGEKCVYELSVFADGGTMDEFIRTRVLSGNPLSVEELEKFSLELIEALKFIHDFGVHADLTSRNVLVKDQTQGGALIIDFNCSLWKAEAEKVSRSKPGTFKKQANILRGTQTAYSAEHLLALWEWNPEGLPVKNYLYSEYDDLWAAGILLASHVFGCWGGGGGKKYVGFYAFPGNTAGMILQLAIFFEWWDDASEATSWLKNTKKPKGFGPFFFKHKKVQKLISAAKEISVLATEILQGENGGKSQRSQLSRKIQDTFIELEDTAEGKKKVVNNRLLYRIQIATFPENLKKWAVSKAVLFPESPTRKSDRHSSEKTRSECVNQQSSSSSSTTRRPDSDSTAADHAGSGLRDLIGRLLSHDPTKRPTARYLLRNHSMLLRAQRAATQAGQRAAEENRGSVASEEISFERSSLVASRRKSERTYASKASQILEFSEVAAGSRSGRTHGQRTSMVKSERTGAARLPRKRAASKDVDASSEFAPAEKRKEQENEGETHYKKLPTQQVVPNIKERLTGPERGFLLIIKRKVGAQTGEDEYTKLFMGHGLEDLVRKSAKEYKRRFKVTVDTPTRWRQAFDAALSEKKEARKVIKTEQRRKESGAQHV</sequence>
<dbReference type="GO" id="GO:0005634">
    <property type="term" value="C:nucleus"/>
    <property type="evidence" value="ECO:0007669"/>
    <property type="project" value="TreeGrafter"/>
</dbReference>
<organism evidence="3">
    <name type="scientific">Chromera velia CCMP2878</name>
    <dbReference type="NCBI Taxonomy" id="1169474"/>
    <lineage>
        <taxon>Eukaryota</taxon>
        <taxon>Sar</taxon>
        <taxon>Alveolata</taxon>
        <taxon>Colpodellida</taxon>
        <taxon>Chromeraceae</taxon>
        <taxon>Chromera</taxon>
    </lineage>
</organism>
<dbReference type="PANTHER" id="PTHR44167:SF30">
    <property type="entry name" value="PHOSPHORYLASE KINASE"/>
    <property type="match status" value="1"/>
</dbReference>
<evidence type="ECO:0000256" key="1">
    <source>
        <dbReference type="SAM" id="MobiDB-lite"/>
    </source>
</evidence>
<gene>
    <name evidence="3" type="ORF">Cvel_28054</name>
</gene>
<dbReference type="InterPro" id="IPR000719">
    <property type="entry name" value="Prot_kinase_dom"/>
</dbReference>
<name>A0A0G4HIW3_9ALVE</name>
<dbReference type="GO" id="GO:0044773">
    <property type="term" value="P:mitotic DNA damage checkpoint signaling"/>
    <property type="evidence" value="ECO:0007669"/>
    <property type="project" value="TreeGrafter"/>
</dbReference>
<dbReference type="InterPro" id="IPR001245">
    <property type="entry name" value="Ser-Thr/Tyr_kinase_cat_dom"/>
</dbReference>
<proteinExistence type="predicted"/>
<feature type="region of interest" description="Disordered" evidence="1">
    <location>
        <begin position="426"/>
        <end position="470"/>
    </location>
</feature>
<protein>
    <recommendedName>
        <fullName evidence="2">Protein kinase domain-containing protein</fullName>
    </recommendedName>
</protein>
<dbReference type="AlphaFoldDB" id="A0A0G4HIW3"/>
<evidence type="ECO:0000259" key="2">
    <source>
        <dbReference type="PROSITE" id="PS50011"/>
    </source>
</evidence>
<dbReference type="PROSITE" id="PS50011">
    <property type="entry name" value="PROTEIN_KINASE_DOM"/>
    <property type="match status" value="1"/>
</dbReference>
<dbReference type="SMART" id="SM00220">
    <property type="entry name" value="S_TKc"/>
    <property type="match status" value="1"/>
</dbReference>
<dbReference type="Pfam" id="PF07714">
    <property type="entry name" value="PK_Tyr_Ser-Thr"/>
    <property type="match status" value="1"/>
</dbReference>
<feature type="compositionally biased region" description="Basic and acidic residues" evidence="1">
    <location>
        <begin position="604"/>
        <end position="617"/>
    </location>
</feature>
<dbReference type="EMBL" id="CDMZ01002844">
    <property type="protein sequence ID" value="CEM44117.1"/>
    <property type="molecule type" value="Genomic_DNA"/>
</dbReference>
<dbReference type="VEuPathDB" id="CryptoDB:Cvel_28054"/>
<feature type="region of interest" description="Disordered" evidence="1">
    <location>
        <begin position="560"/>
        <end position="617"/>
    </location>
</feature>
<dbReference type="InterPro" id="IPR011009">
    <property type="entry name" value="Kinase-like_dom_sf"/>
</dbReference>
<dbReference type="GO" id="GO:0005524">
    <property type="term" value="F:ATP binding"/>
    <property type="evidence" value="ECO:0007669"/>
    <property type="project" value="InterPro"/>
</dbReference>
<dbReference type="PANTHER" id="PTHR44167">
    <property type="entry name" value="OVARIAN-SPECIFIC SERINE/THREONINE-PROTEIN KINASE LOK-RELATED"/>
    <property type="match status" value="1"/>
</dbReference>
<dbReference type="SUPFAM" id="SSF56112">
    <property type="entry name" value="Protein kinase-like (PK-like)"/>
    <property type="match status" value="1"/>
</dbReference>
<dbReference type="GO" id="GO:0004674">
    <property type="term" value="F:protein serine/threonine kinase activity"/>
    <property type="evidence" value="ECO:0007669"/>
    <property type="project" value="TreeGrafter"/>
</dbReference>